<evidence type="ECO:0000256" key="1">
    <source>
        <dbReference type="SAM" id="MobiDB-lite"/>
    </source>
</evidence>
<feature type="compositionally biased region" description="Low complexity" evidence="1">
    <location>
        <begin position="43"/>
        <end position="58"/>
    </location>
</feature>
<name>A0A4Y9ZKT5_9AGAM</name>
<feature type="non-terminal residue" evidence="2">
    <location>
        <position position="299"/>
    </location>
</feature>
<evidence type="ECO:0000313" key="2">
    <source>
        <dbReference type="EMBL" id="TFY75426.1"/>
    </source>
</evidence>
<evidence type="ECO:0000313" key="3">
    <source>
        <dbReference type="Proteomes" id="UP000298061"/>
    </source>
</evidence>
<feature type="region of interest" description="Disordered" evidence="1">
    <location>
        <begin position="1"/>
        <end position="61"/>
    </location>
</feature>
<sequence>MHALTHSLSHRGPSASRTRARWQPYSSIPTPSARSPSSAYINTPSTTVSTPSTSTQPPLCDSDRPKPTFLPHAHAHAHKDVGVREAQKARYVNGLVDLAVSALCDIWHPHDVPAVFATPARRPASSPAVPVLAAHVPSSYSLLSYTQLPSPISPNHPSPSPTPPTHYQAASPPPSNACRTDMVPLKSFVQEVLRRSRTSCSTLQTALCYLEAIRSKVPELLRQERAGQGVKGESDQSYRIIPADDPAASEPVPELDIDDLLDPTRFLNPESFCSTVNPLATPCVPSGRTAVFSHLPDTA</sequence>
<accession>A0A4Y9ZKT5</accession>
<dbReference type="AlphaFoldDB" id="A0A4Y9ZKT5"/>
<dbReference type="STRING" id="135208.A0A4Y9ZKT5"/>
<feature type="region of interest" description="Disordered" evidence="1">
    <location>
        <begin position="151"/>
        <end position="177"/>
    </location>
</feature>
<comment type="caution">
    <text evidence="2">The sequence shown here is derived from an EMBL/GenBank/DDBJ whole genome shotgun (WGS) entry which is preliminary data.</text>
</comment>
<protein>
    <submittedName>
        <fullName evidence="2">Uncharacterized protein</fullName>
    </submittedName>
</protein>
<dbReference type="Proteomes" id="UP000298061">
    <property type="component" value="Unassembled WGS sequence"/>
</dbReference>
<proteinExistence type="predicted"/>
<dbReference type="Gene3D" id="1.10.472.10">
    <property type="entry name" value="Cyclin-like"/>
    <property type="match status" value="1"/>
</dbReference>
<feature type="compositionally biased region" description="Pro residues" evidence="1">
    <location>
        <begin position="151"/>
        <end position="164"/>
    </location>
</feature>
<reference evidence="2 3" key="1">
    <citation type="submission" date="2019-02" db="EMBL/GenBank/DDBJ databases">
        <title>Genome sequencing of the rare red list fungi Hericium alpestre (H. flagellum).</title>
        <authorList>
            <person name="Buettner E."/>
            <person name="Kellner H."/>
        </authorList>
    </citation>
    <scope>NUCLEOTIDE SEQUENCE [LARGE SCALE GENOMIC DNA]</scope>
    <source>
        <strain evidence="2 3">DSM 108284</strain>
    </source>
</reference>
<dbReference type="EMBL" id="SFCI01001577">
    <property type="protein sequence ID" value="TFY75426.1"/>
    <property type="molecule type" value="Genomic_DNA"/>
</dbReference>
<organism evidence="2 3">
    <name type="scientific">Hericium alpestre</name>
    <dbReference type="NCBI Taxonomy" id="135208"/>
    <lineage>
        <taxon>Eukaryota</taxon>
        <taxon>Fungi</taxon>
        <taxon>Dikarya</taxon>
        <taxon>Basidiomycota</taxon>
        <taxon>Agaricomycotina</taxon>
        <taxon>Agaricomycetes</taxon>
        <taxon>Russulales</taxon>
        <taxon>Hericiaceae</taxon>
        <taxon>Hericium</taxon>
    </lineage>
</organism>
<keyword evidence="3" id="KW-1185">Reference proteome</keyword>
<dbReference type="OrthoDB" id="286814at2759"/>
<gene>
    <name evidence="2" type="ORF">EWM64_g8586</name>
</gene>
<feature type="compositionally biased region" description="Polar residues" evidence="1">
    <location>
        <begin position="24"/>
        <end position="42"/>
    </location>
</feature>